<organism evidence="1 2">
    <name type="scientific">Agromyces marinus</name>
    <dbReference type="NCBI Taxonomy" id="1389020"/>
    <lineage>
        <taxon>Bacteria</taxon>
        <taxon>Bacillati</taxon>
        <taxon>Actinomycetota</taxon>
        <taxon>Actinomycetes</taxon>
        <taxon>Micrococcales</taxon>
        <taxon>Microbacteriaceae</taxon>
        <taxon>Agromyces</taxon>
    </lineage>
</organism>
<gene>
    <name evidence="1" type="ORF">GCM10025870_27830</name>
</gene>
<sequence length="54" mass="5311">MRSGRADATDQYDLGMEYSGCAPLMAGVEPVLGRGVRMADAAVPVGAAAVGAGA</sequence>
<evidence type="ECO:0000313" key="1">
    <source>
        <dbReference type="EMBL" id="BDZ55710.1"/>
    </source>
</evidence>
<evidence type="ECO:0000313" key="2">
    <source>
        <dbReference type="Proteomes" id="UP001321477"/>
    </source>
</evidence>
<proteinExistence type="predicted"/>
<keyword evidence="2" id="KW-1185">Reference proteome</keyword>
<accession>A0ABN6YHX1</accession>
<protein>
    <submittedName>
        <fullName evidence="1">Uncharacterized protein</fullName>
    </submittedName>
</protein>
<dbReference type="EMBL" id="AP027734">
    <property type="protein sequence ID" value="BDZ55710.1"/>
    <property type="molecule type" value="Genomic_DNA"/>
</dbReference>
<dbReference type="Proteomes" id="UP001321477">
    <property type="component" value="Chromosome"/>
</dbReference>
<name>A0ABN6YHX1_9MICO</name>
<reference evidence="2" key="1">
    <citation type="journal article" date="2019" name="Int. J. Syst. Evol. Microbiol.">
        <title>The Global Catalogue of Microorganisms (GCM) 10K type strain sequencing project: providing services to taxonomists for standard genome sequencing and annotation.</title>
        <authorList>
            <consortium name="The Broad Institute Genomics Platform"/>
            <consortium name="The Broad Institute Genome Sequencing Center for Infectious Disease"/>
            <person name="Wu L."/>
            <person name="Ma J."/>
        </authorList>
    </citation>
    <scope>NUCLEOTIDE SEQUENCE [LARGE SCALE GENOMIC DNA]</scope>
    <source>
        <strain evidence="2">NBRC 109019</strain>
    </source>
</reference>